<keyword evidence="8" id="KW-0636">Prenylation</keyword>
<dbReference type="EMBL" id="HBIB01029175">
    <property type="protein sequence ID" value="CAE0256766.1"/>
    <property type="molecule type" value="Transcribed_RNA"/>
</dbReference>
<dbReference type="SMART" id="SM00174">
    <property type="entry name" value="RHO"/>
    <property type="match status" value="1"/>
</dbReference>
<dbReference type="SMART" id="SM00173">
    <property type="entry name" value="RAS"/>
    <property type="match status" value="1"/>
</dbReference>
<dbReference type="Gene3D" id="3.40.50.300">
    <property type="entry name" value="P-loop containing nucleotide triphosphate hydrolases"/>
    <property type="match status" value="1"/>
</dbReference>
<dbReference type="PANTHER" id="PTHR47977">
    <property type="entry name" value="RAS-RELATED PROTEIN RAB"/>
    <property type="match status" value="1"/>
</dbReference>
<evidence type="ECO:0000313" key="11">
    <source>
        <dbReference type="EMBL" id="CAE0256766.1"/>
    </source>
</evidence>
<keyword evidence="6" id="KW-0342">GTP-binding</keyword>
<comment type="similarity">
    <text evidence="1">Belongs to the small GTPase superfamily. Rab family.</text>
</comment>
<dbReference type="PROSITE" id="PS51417">
    <property type="entry name" value="ARF"/>
    <property type="match status" value="1"/>
</dbReference>
<evidence type="ECO:0000256" key="1">
    <source>
        <dbReference type="ARBA" id="ARBA00006270"/>
    </source>
</evidence>
<dbReference type="InterPro" id="IPR005225">
    <property type="entry name" value="Small_GTP-bd"/>
</dbReference>
<name>A0A7S3DGL5_9EUKA</name>
<keyword evidence="5" id="KW-0653">Protein transport</keyword>
<dbReference type="PROSITE" id="PS51421">
    <property type="entry name" value="RAS"/>
    <property type="match status" value="1"/>
</dbReference>
<evidence type="ECO:0000313" key="10">
    <source>
        <dbReference type="EMBL" id="CAE0256765.1"/>
    </source>
</evidence>
<dbReference type="InterPro" id="IPR001806">
    <property type="entry name" value="Small_GTPase"/>
</dbReference>
<reference evidence="10" key="1">
    <citation type="submission" date="2021-01" db="EMBL/GenBank/DDBJ databases">
        <authorList>
            <person name="Corre E."/>
            <person name="Pelletier E."/>
            <person name="Niang G."/>
            <person name="Scheremetjew M."/>
            <person name="Finn R."/>
            <person name="Kale V."/>
            <person name="Holt S."/>
            <person name="Cochrane G."/>
            <person name="Meng A."/>
            <person name="Brown T."/>
            <person name="Cohen L."/>
        </authorList>
    </citation>
    <scope>NUCLEOTIDE SEQUENCE</scope>
    <source>
        <strain evidence="10">NIES-2562</strain>
    </source>
</reference>
<dbReference type="NCBIfam" id="TIGR00231">
    <property type="entry name" value="small_GTP"/>
    <property type="match status" value="1"/>
</dbReference>
<proteinExistence type="inferred from homology"/>
<dbReference type="InterPro" id="IPR050227">
    <property type="entry name" value="Rab"/>
</dbReference>
<protein>
    <submittedName>
        <fullName evidence="10">Uncharacterized protein</fullName>
    </submittedName>
</protein>
<evidence type="ECO:0000256" key="2">
    <source>
        <dbReference type="ARBA" id="ARBA00022448"/>
    </source>
</evidence>
<dbReference type="SMART" id="SM00175">
    <property type="entry name" value="RAB"/>
    <property type="match status" value="1"/>
</dbReference>
<dbReference type="SUPFAM" id="SSF52540">
    <property type="entry name" value="P-loop containing nucleoside triphosphate hydrolases"/>
    <property type="match status" value="1"/>
</dbReference>
<evidence type="ECO:0000256" key="4">
    <source>
        <dbReference type="ARBA" id="ARBA00022741"/>
    </source>
</evidence>
<dbReference type="SMART" id="SM00177">
    <property type="entry name" value="ARF"/>
    <property type="match status" value="1"/>
</dbReference>
<keyword evidence="7" id="KW-0449">Lipoprotein</keyword>
<dbReference type="GO" id="GO:0015031">
    <property type="term" value="P:protein transport"/>
    <property type="evidence" value="ECO:0007669"/>
    <property type="project" value="UniProtKB-KW"/>
</dbReference>
<dbReference type="AlphaFoldDB" id="A0A7S3DGL5"/>
<dbReference type="Pfam" id="PF00071">
    <property type="entry name" value="Ras"/>
    <property type="match status" value="1"/>
</dbReference>
<keyword evidence="2" id="KW-0813">Transport</keyword>
<gene>
    <name evidence="9" type="ORF">PBIL07802_LOCUS19019</name>
    <name evidence="10" type="ORF">PBIL07802_LOCUS19021</name>
    <name evidence="11" type="ORF">PBIL07802_LOCUS19022</name>
</gene>
<organism evidence="10">
    <name type="scientific">Palpitomonas bilix</name>
    <dbReference type="NCBI Taxonomy" id="652834"/>
    <lineage>
        <taxon>Eukaryota</taxon>
        <taxon>Eukaryota incertae sedis</taxon>
    </lineage>
</organism>
<dbReference type="PROSITE" id="PS51419">
    <property type="entry name" value="RAB"/>
    <property type="match status" value="1"/>
</dbReference>
<dbReference type="PRINTS" id="PR00449">
    <property type="entry name" value="RASTRNSFRMNG"/>
</dbReference>
<dbReference type="GO" id="GO:0003924">
    <property type="term" value="F:GTPase activity"/>
    <property type="evidence" value="ECO:0007669"/>
    <property type="project" value="InterPro"/>
</dbReference>
<keyword evidence="3" id="KW-0488">Methylation</keyword>
<sequence length="195" mass="21337">MSYDKVLKILLIGDTAVGKSSILLRFAEDVFDGEQPATIGVDFKVKMMETSGQRVKLTIWDTAGAERFRTLTASYYRGAHGIILVYDVSRRGTFESLDHWLNEIEENAGSAPVKLVVGNKIDKNREVQTKEGRKFAVEHGSLFIEASAKTRQNIDEAFEELVEKILQTPGFGTGVQSSLSVASESNVENGGGCGC</sequence>
<evidence type="ECO:0000256" key="5">
    <source>
        <dbReference type="ARBA" id="ARBA00022927"/>
    </source>
</evidence>
<dbReference type="FunFam" id="3.40.50.300:FF:001312">
    <property type="entry name" value="Ras-related protein Rab-18"/>
    <property type="match status" value="1"/>
</dbReference>
<evidence type="ECO:0000256" key="3">
    <source>
        <dbReference type="ARBA" id="ARBA00022481"/>
    </source>
</evidence>
<evidence type="ECO:0000256" key="8">
    <source>
        <dbReference type="ARBA" id="ARBA00023289"/>
    </source>
</evidence>
<dbReference type="GO" id="GO:0005525">
    <property type="term" value="F:GTP binding"/>
    <property type="evidence" value="ECO:0007669"/>
    <property type="project" value="UniProtKB-KW"/>
</dbReference>
<evidence type="ECO:0000256" key="6">
    <source>
        <dbReference type="ARBA" id="ARBA00023134"/>
    </source>
</evidence>
<accession>A0A7S3DGL5</accession>
<keyword evidence="4" id="KW-0547">Nucleotide-binding</keyword>
<evidence type="ECO:0000256" key="7">
    <source>
        <dbReference type="ARBA" id="ARBA00023288"/>
    </source>
</evidence>
<dbReference type="EMBL" id="HBIB01029174">
    <property type="protein sequence ID" value="CAE0256765.1"/>
    <property type="molecule type" value="Transcribed_RNA"/>
</dbReference>
<dbReference type="EMBL" id="HBIB01029172">
    <property type="protein sequence ID" value="CAE0256763.1"/>
    <property type="molecule type" value="Transcribed_RNA"/>
</dbReference>
<dbReference type="InterPro" id="IPR027417">
    <property type="entry name" value="P-loop_NTPase"/>
</dbReference>
<dbReference type="SMART" id="SM00176">
    <property type="entry name" value="RAN"/>
    <property type="match status" value="1"/>
</dbReference>
<evidence type="ECO:0000313" key="9">
    <source>
        <dbReference type="EMBL" id="CAE0256763.1"/>
    </source>
</evidence>